<evidence type="ECO:0000256" key="1">
    <source>
        <dbReference type="SAM" id="SignalP"/>
    </source>
</evidence>
<feature type="chain" id="PRO_5017321363" description="Apple domain-containing protein" evidence="1">
    <location>
        <begin position="21"/>
        <end position="254"/>
    </location>
</feature>
<keyword evidence="3" id="KW-1185">Reference proteome</keyword>
<protein>
    <recommendedName>
        <fullName evidence="4">Apple domain-containing protein</fullName>
    </recommendedName>
</protein>
<feature type="signal peptide" evidence="1">
    <location>
        <begin position="1"/>
        <end position="20"/>
    </location>
</feature>
<name>A0A395MY70_9HYPO</name>
<proteinExistence type="predicted"/>
<evidence type="ECO:0000313" key="2">
    <source>
        <dbReference type="EMBL" id="RFN52423.1"/>
    </source>
</evidence>
<dbReference type="EMBL" id="PXXK01000067">
    <property type="protein sequence ID" value="RFN52423.1"/>
    <property type="molecule type" value="Genomic_DNA"/>
</dbReference>
<gene>
    <name evidence="2" type="ORF">FIE12Z_3354</name>
</gene>
<reference evidence="2 3" key="1">
    <citation type="journal article" date="2018" name="PLoS Pathog.">
        <title>Evolution of structural diversity of trichothecenes, a family of toxins produced by plant pathogenic and entomopathogenic fungi.</title>
        <authorList>
            <person name="Proctor R.H."/>
            <person name="McCormick S.P."/>
            <person name="Kim H.S."/>
            <person name="Cardoza R.E."/>
            <person name="Stanley A.M."/>
            <person name="Lindo L."/>
            <person name="Kelly A."/>
            <person name="Brown D.W."/>
            <person name="Lee T."/>
            <person name="Vaughan M.M."/>
            <person name="Alexander N.J."/>
            <person name="Busman M."/>
            <person name="Gutierrez S."/>
        </authorList>
    </citation>
    <scope>NUCLEOTIDE SEQUENCE [LARGE SCALE GENOMIC DNA]</scope>
    <source>
        <strain evidence="2 3">NRRL 13405</strain>
    </source>
</reference>
<evidence type="ECO:0008006" key="4">
    <source>
        <dbReference type="Google" id="ProtNLM"/>
    </source>
</evidence>
<sequence length="254" mass="27949">MKASAVYLFTALLGAANVAAQCVEGTRQEISPEYVVVHKCGFYRKGTTHKNIASEYDCAKLAKDAGASASSYHPPTKQCIVAGEGETDKPYAGATLLVKEEKTEEDPFPEEPVPEDPFLPDCDQEKEDCLEREKQLKDELAQTQAKVTSSAKDSAFLKDILNSACPGKHGKYGEVDGKKYLFWCVQYHNPDGYKDYTHVDTMAECAKVCASKSWCTYALHGTTHRGCQLYDRKLSSVGLTPGVKEKGWNCIVKA</sequence>
<dbReference type="OrthoDB" id="5403707at2759"/>
<keyword evidence="1" id="KW-0732">Signal</keyword>
<organism evidence="2 3">
    <name type="scientific">Fusarium flagelliforme</name>
    <dbReference type="NCBI Taxonomy" id="2675880"/>
    <lineage>
        <taxon>Eukaryota</taxon>
        <taxon>Fungi</taxon>
        <taxon>Dikarya</taxon>
        <taxon>Ascomycota</taxon>
        <taxon>Pezizomycotina</taxon>
        <taxon>Sordariomycetes</taxon>
        <taxon>Hypocreomycetidae</taxon>
        <taxon>Hypocreales</taxon>
        <taxon>Nectriaceae</taxon>
        <taxon>Fusarium</taxon>
        <taxon>Fusarium incarnatum-equiseti species complex</taxon>
    </lineage>
</organism>
<dbReference type="AlphaFoldDB" id="A0A395MY70"/>
<dbReference type="Proteomes" id="UP000265631">
    <property type="component" value="Unassembled WGS sequence"/>
</dbReference>
<accession>A0A395MY70</accession>
<evidence type="ECO:0000313" key="3">
    <source>
        <dbReference type="Proteomes" id="UP000265631"/>
    </source>
</evidence>
<comment type="caution">
    <text evidence="2">The sequence shown here is derived from an EMBL/GenBank/DDBJ whole genome shotgun (WGS) entry which is preliminary data.</text>
</comment>